<accession>A0A1H1CBQ3</accession>
<keyword evidence="2" id="KW-1185">Reference proteome</keyword>
<dbReference type="EMBL" id="FNLC01000001">
    <property type="protein sequence ID" value="SDQ61661.1"/>
    <property type="molecule type" value="Genomic_DNA"/>
</dbReference>
<proteinExistence type="predicted"/>
<protein>
    <submittedName>
        <fullName evidence="1">Uncharacterized protein</fullName>
    </submittedName>
</protein>
<reference evidence="2" key="1">
    <citation type="submission" date="2016-10" db="EMBL/GenBank/DDBJ databases">
        <authorList>
            <person name="Varghese N."/>
            <person name="Submissions S."/>
        </authorList>
    </citation>
    <scope>NUCLEOTIDE SEQUENCE [LARGE SCALE GENOMIC DNA]</scope>
    <source>
        <strain evidence="2">DSM 24767</strain>
    </source>
</reference>
<evidence type="ECO:0000313" key="2">
    <source>
        <dbReference type="Proteomes" id="UP000198848"/>
    </source>
</evidence>
<evidence type="ECO:0000313" key="1">
    <source>
        <dbReference type="EMBL" id="SDQ61661.1"/>
    </source>
</evidence>
<organism evidence="1 2">
    <name type="scientific">Natronobacterium texcoconense</name>
    <dbReference type="NCBI Taxonomy" id="1095778"/>
    <lineage>
        <taxon>Archaea</taxon>
        <taxon>Methanobacteriati</taxon>
        <taxon>Methanobacteriota</taxon>
        <taxon>Stenosarchaea group</taxon>
        <taxon>Halobacteria</taxon>
        <taxon>Halobacteriales</taxon>
        <taxon>Natrialbaceae</taxon>
        <taxon>Natronobacterium</taxon>
    </lineage>
</organism>
<dbReference type="Proteomes" id="UP000198848">
    <property type="component" value="Unassembled WGS sequence"/>
</dbReference>
<sequence length="55" mass="6544">MSCLLGTDYDYNFRSWRWLLSGKLCENHFYFINRGMGDGQSSFENDRSLENHDNC</sequence>
<name>A0A1H1CBQ3_NATTX</name>
<dbReference type="AlphaFoldDB" id="A0A1H1CBQ3"/>
<dbReference type="STRING" id="1095778.SAMN04489842_1348"/>
<gene>
    <name evidence="1" type="ORF">SAMN04489842_1348</name>
</gene>